<dbReference type="PANTHER" id="PTHR31471:SF51">
    <property type="entry name" value="REMORIN FAMILY PROTEIN"/>
    <property type="match status" value="1"/>
</dbReference>
<feature type="region of interest" description="Disordered" evidence="3">
    <location>
        <begin position="179"/>
        <end position="213"/>
    </location>
</feature>
<feature type="compositionally biased region" description="Basic and acidic residues" evidence="3">
    <location>
        <begin position="193"/>
        <end position="213"/>
    </location>
</feature>
<evidence type="ECO:0000256" key="3">
    <source>
        <dbReference type="SAM" id="MobiDB-lite"/>
    </source>
</evidence>
<dbReference type="AlphaFoldDB" id="A0ABD3D4J0"/>
<feature type="compositionally biased region" description="Basic and acidic residues" evidence="3">
    <location>
        <begin position="106"/>
        <end position="128"/>
    </location>
</feature>
<accession>A0ABD3D4J0</accession>
<evidence type="ECO:0000313" key="6">
    <source>
        <dbReference type="Proteomes" id="UP001632038"/>
    </source>
</evidence>
<sequence>MIRDYDFDNDDYPTAVAAASFAVHSLDQSKSRGKNVKNYDHGKSLNKTRSKAEKRKSAVNFSEKQVLQDPDIKMPENKVGPSPSLEPKISFFDTNENPEWMGRPSALEDKHLKDDDRKSPESPLHKPDSPPIGNQTARPVGTTRQSTNKPGPRDSLADAWEKEEMASIKERLYDRLKDTIDNWETKRKKKADRKLETNEVKPNKSREKAVQSHYHEIKRIKEIADEARAQAESKRIKEEMKVKEKANKIRNTGKLPTTCLCF</sequence>
<keyword evidence="6" id="KW-1185">Reference proteome</keyword>
<comment type="similarity">
    <text evidence="1">Belongs to the remorin family.</text>
</comment>
<feature type="domain" description="Remorin C-terminal" evidence="4">
    <location>
        <begin position="154"/>
        <end position="257"/>
    </location>
</feature>
<comment type="caution">
    <text evidence="5">The sequence shown here is derived from an EMBL/GenBank/DDBJ whole genome shotgun (WGS) entry which is preliminary data.</text>
</comment>
<name>A0ABD3D4J0_9LAMI</name>
<evidence type="ECO:0000256" key="1">
    <source>
        <dbReference type="ARBA" id="ARBA00005711"/>
    </source>
</evidence>
<feature type="compositionally biased region" description="Polar residues" evidence="3">
    <location>
        <begin position="132"/>
        <end position="149"/>
    </location>
</feature>
<dbReference type="Proteomes" id="UP001632038">
    <property type="component" value="Unassembled WGS sequence"/>
</dbReference>
<evidence type="ECO:0000313" key="5">
    <source>
        <dbReference type="EMBL" id="KAL3636199.1"/>
    </source>
</evidence>
<dbReference type="PANTHER" id="PTHR31471">
    <property type="entry name" value="OS02G0116800 PROTEIN"/>
    <property type="match status" value="1"/>
</dbReference>
<dbReference type="Pfam" id="PF03763">
    <property type="entry name" value="Remorin_C"/>
    <property type="match status" value="1"/>
</dbReference>
<feature type="region of interest" description="Disordered" evidence="3">
    <location>
        <begin position="26"/>
        <end position="162"/>
    </location>
</feature>
<reference evidence="6" key="1">
    <citation type="journal article" date="2024" name="IScience">
        <title>Strigolactones Initiate the Formation of Haustorium-like Structures in Castilleja.</title>
        <authorList>
            <person name="Buerger M."/>
            <person name="Peterson D."/>
            <person name="Chory J."/>
        </authorList>
    </citation>
    <scope>NUCLEOTIDE SEQUENCE [LARGE SCALE GENOMIC DNA]</scope>
</reference>
<feature type="coiled-coil region" evidence="2">
    <location>
        <begin position="217"/>
        <end position="246"/>
    </location>
</feature>
<feature type="compositionally biased region" description="Basic residues" evidence="3">
    <location>
        <begin position="44"/>
        <end position="54"/>
    </location>
</feature>
<gene>
    <name evidence="5" type="ORF">CASFOL_020746</name>
</gene>
<keyword evidence="2" id="KW-0175">Coiled coil</keyword>
<proteinExistence type="inferred from homology"/>
<dbReference type="EMBL" id="JAVIJP010000027">
    <property type="protein sequence ID" value="KAL3636199.1"/>
    <property type="molecule type" value="Genomic_DNA"/>
</dbReference>
<dbReference type="InterPro" id="IPR005516">
    <property type="entry name" value="Remorin_C"/>
</dbReference>
<feature type="compositionally biased region" description="Basic and acidic residues" evidence="3">
    <location>
        <begin position="151"/>
        <end position="162"/>
    </location>
</feature>
<evidence type="ECO:0000259" key="4">
    <source>
        <dbReference type="Pfam" id="PF03763"/>
    </source>
</evidence>
<organism evidence="5 6">
    <name type="scientific">Castilleja foliolosa</name>
    <dbReference type="NCBI Taxonomy" id="1961234"/>
    <lineage>
        <taxon>Eukaryota</taxon>
        <taxon>Viridiplantae</taxon>
        <taxon>Streptophyta</taxon>
        <taxon>Embryophyta</taxon>
        <taxon>Tracheophyta</taxon>
        <taxon>Spermatophyta</taxon>
        <taxon>Magnoliopsida</taxon>
        <taxon>eudicotyledons</taxon>
        <taxon>Gunneridae</taxon>
        <taxon>Pentapetalae</taxon>
        <taxon>asterids</taxon>
        <taxon>lamiids</taxon>
        <taxon>Lamiales</taxon>
        <taxon>Orobanchaceae</taxon>
        <taxon>Pedicularideae</taxon>
        <taxon>Castillejinae</taxon>
        <taxon>Castilleja</taxon>
    </lineage>
</organism>
<evidence type="ECO:0000256" key="2">
    <source>
        <dbReference type="SAM" id="Coils"/>
    </source>
</evidence>
<protein>
    <recommendedName>
        <fullName evidence="4">Remorin C-terminal domain-containing protein</fullName>
    </recommendedName>
</protein>